<proteinExistence type="predicted"/>
<evidence type="ECO:0000313" key="2">
    <source>
        <dbReference type="Proteomes" id="UP000305067"/>
    </source>
</evidence>
<reference evidence="1 2" key="1">
    <citation type="journal article" date="2019" name="Nat. Ecol. Evol.">
        <title>Megaphylogeny resolves global patterns of mushroom evolution.</title>
        <authorList>
            <person name="Varga T."/>
            <person name="Krizsan K."/>
            <person name="Foldi C."/>
            <person name="Dima B."/>
            <person name="Sanchez-Garcia M."/>
            <person name="Sanchez-Ramirez S."/>
            <person name="Szollosi G.J."/>
            <person name="Szarkandi J.G."/>
            <person name="Papp V."/>
            <person name="Albert L."/>
            <person name="Andreopoulos W."/>
            <person name="Angelini C."/>
            <person name="Antonin V."/>
            <person name="Barry K.W."/>
            <person name="Bougher N.L."/>
            <person name="Buchanan P."/>
            <person name="Buyck B."/>
            <person name="Bense V."/>
            <person name="Catcheside P."/>
            <person name="Chovatia M."/>
            <person name="Cooper J."/>
            <person name="Damon W."/>
            <person name="Desjardin D."/>
            <person name="Finy P."/>
            <person name="Geml J."/>
            <person name="Haridas S."/>
            <person name="Hughes K."/>
            <person name="Justo A."/>
            <person name="Karasinski D."/>
            <person name="Kautmanova I."/>
            <person name="Kiss B."/>
            <person name="Kocsube S."/>
            <person name="Kotiranta H."/>
            <person name="LaButti K.M."/>
            <person name="Lechner B.E."/>
            <person name="Liimatainen K."/>
            <person name="Lipzen A."/>
            <person name="Lukacs Z."/>
            <person name="Mihaltcheva S."/>
            <person name="Morgado L.N."/>
            <person name="Niskanen T."/>
            <person name="Noordeloos M.E."/>
            <person name="Ohm R.A."/>
            <person name="Ortiz-Santana B."/>
            <person name="Ovrebo C."/>
            <person name="Racz N."/>
            <person name="Riley R."/>
            <person name="Savchenko A."/>
            <person name="Shiryaev A."/>
            <person name="Soop K."/>
            <person name="Spirin V."/>
            <person name="Szebenyi C."/>
            <person name="Tomsovsky M."/>
            <person name="Tulloss R.E."/>
            <person name="Uehling J."/>
            <person name="Grigoriev I.V."/>
            <person name="Vagvolgyi C."/>
            <person name="Papp T."/>
            <person name="Martin F.M."/>
            <person name="Miettinen O."/>
            <person name="Hibbett D.S."/>
            <person name="Nagy L.G."/>
        </authorList>
    </citation>
    <scope>NUCLEOTIDE SEQUENCE [LARGE SCALE GENOMIC DNA]</scope>
    <source>
        <strain evidence="1 2">CBS 309.79</strain>
    </source>
</reference>
<gene>
    <name evidence="1" type="ORF">BDV98DRAFT_590134</name>
</gene>
<dbReference type="EMBL" id="ML178818">
    <property type="protein sequence ID" value="TFL04309.1"/>
    <property type="molecule type" value="Genomic_DNA"/>
</dbReference>
<dbReference type="AlphaFoldDB" id="A0A5C3QVC2"/>
<organism evidence="1 2">
    <name type="scientific">Pterulicium gracile</name>
    <dbReference type="NCBI Taxonomy" id="1884261"/>
    <lineage>
        <taxon>Eukaryota</taxon>
        <taxon>Fungi</taxon>
        <taxon>Dikarya</taxon>
        <taxon>Basidiomycota</taxon>
        <taxon>Agaricomycotina</taxon>
        <taxon>Agaricomycetes</taxon>
        <taxon>Agaricomycetidae</taxon>
        <taxon>Agaricales</taxon>
        <taxon>Pleurotineae</taxon>
        <taxon>Pterulaceae</taxon>
        <taxon>Pterulicium</taxon>
    </lineage>
</organism>
<sequence>MINISDSLDEYDYARRCQLCTVFLSSALQTLFKRYQATVDVEGCQDFVAHFPKKKLFQTQEGESMYIVLHDCVEILHAFPSTETSWLKQCTTTLPDLAAVAENIYDWAIQLSSRNNKRIFWADILAKYVDSVEEVHEC</sequence>
<accession>A0A5C3QVC2</accession>
<name>A0A5C3QVC2_9AGAR</name>
<protein>
    <submittedName>
        <fullName evidence="1">Uncharacterized protein</fullName>
    </submittedName>
</protein>
<keyword evidence="2" id="KW-1185">Reference proteome</keyword>
<dbReference type="Proteomes" id="UP000305067">
    <property type="component" value="Unassembled WGS sequence"/>
</dbReference>
<evidence type="ECO:0000313" key="1">
    <source>
        <dbReference type="EMBL" id="TFL04309.1"/>
    </source>
</evidence>